<organism evidence="1 2">
    <name type="scientific">Paraglaciecola mesophila</name>
    <dbReference type="NCBI Taxonomy" id="197222"/>
    <lineage>
        <taxon>Bacteria</taxon>
        <taxon>Pseudomonadati</taxon>
        <taxon>Pseudomonadota</taxon>
        <taxon>Gammaproteobacteria</taxon>
        <taxon>Alteromonadales</taxon>
        <taxon>Alteromonadaceae</taxon>
        <taxon>Paraglaciecola</taxon>
    </lineage>
</organism>
<dbReference type="Proteomes" id="UP000464524">
    <property type="component" value="Chromosome"/>
</dbReference>
<evidence type="ECO:0000313" key="1">
    <source>
        <dbReference type="EMBL" id="QHJ12880.1"/>
    </source>
</evidence>
<accession>A0A857JP23</accession>
<reference evidence="1 2" key="1">
    <citation type="submission" date="2019-12" db="EMBL/GenBank/DDBJ databases">
        <title>Genome sequencing and assembly of endphytes of Porphyra tenera.</title>
        <authorList>
            <person name="Park J.M."/>
            <person name="Shin R."/>
            <person name="Jo S.H."/>
        </authorList>
    </citation>
    <scope>NUCLEOTIDE SEQUENCE [LARGE SCALE GENOMIC DNA]</scope>
    <source>
        <strain evidence="1 2">GPM4</strain>
    </source>
</reference>
<evidence type="ECO:0000313" key="2">
    <source>
        <dbReference type="Proteomes" id="UP000464524"/>
    </source>
</evidence>
<gene>
    <name evidence="1" type="ORF">FX988_03138</name>
</gene>
<sequence length="34" mass="3689">MLHTSNPIKNYMDTHGNDAYHNAFGDGVLGLDGL</sequence>
<dbReference type="EMBL" id="CP047656">
    <property type="protein sequence ID" value="QHJ12880.1"/>
    <property type="molecule type" value="Genomic_DNA"/>
</dbReference>
<dbReference type="AlphaFoldDB" id="A0A857JP23"/>
<dbReference type="KEGG" id="pmes:FX988_03138"/>
<keyword evidence="2" id="KW-1185">Reference proteome</keyword>
<proteinExistence type="predicted"/>
<protein>
    <submittedName>
        <fullName evidence="1">Uncharacterized protein</fullName>
    </submittedName>
</protein>
<name>A0A857JP23_9ALTE</name>